<evidence type="ECO:0000256" key="5">
    <source>
        <dbReference type="ARBA" id="ARBA00023136"/>
    </source>
</evidence>
<proteinExistence type="inferred from homology"/>
<comment type="function">
    <text evidence="7">This protein is part of the stalk that links CF(0) to CF(1). It either transmits conformational changes from CF(0) to CF(1) or is implicated in proton conduction.</text>
</comment>
<name>A0A328PRZ3_9MOLU</name>
<dbReference type="GO" id="GO:0045259">
    <property type="term" value="C:proton-transporting ATP synthase complex"/>
    <property type="evidence" value="ECO:0007669"/>
    <property type="project" value="UniProtKB-KW"/>
</dbReference>
<dbReference type="AlphaFoldDB" id="A0A328PRZ3"/>
<dbReference type="NCBIfam" id="TIGR01145">
    <property type="entry name" value="ATP_synt_delta"/>
    <property type="match status" value="1"/>
</dbReference>
<keyword evidence="4 7" id="KW-0406">Ion transport</keyword>
<keyword evidence="7" id="KW-1003">Cell membrane</keyword>
<keyword evidence="5 7" id="KW-0472">Membrane</keyword>
<evidence type="ECO:0000256" key="2">
    <source>
        <dbReference type="ARBA" id="ARBA00022448"/>
    </source>
</evidence>
<organism evidence="8 9">
    <name type="scientific">Mycoplasma wenyonii</name>
    <dbReference type="NCBI Taxonomy" id="65123"/>
    <lineage>
        <taxon>Bacteria</taxon>
        <taxon>Bacillati</taxon>
        <taxon>Mycoplasmatota</taxon>
        <taxon>Mollicutes</taxon>
        <taxon>Mycoplasmataceae</taxon>
        <taxon>Mycoplasma</taxon>
    </lineage>
</organism>
<keyword evidence="2 7" id="KW-0813">Transport</keyword>
<evidence type="ECO:0000256" key="7">
    <source>
        <dbReference type="HAMAP-Rule" id="MF_01416"/>
    </source>
</evidence>
<dbReference type="RefSeq" id="WP_099197279.1">
    <property type="nucleotide sequence ID" value="NZ_QKVO01000004.1"/>
</dbReference>
<comment type="caution">
    <text evidence="8">The sequence shown here is derived from an EMBL/GenBank/DDBJ whole genome shotgun (WGS) entry which is preliminary data.</text>
</comment>
<dbReference type="Pfam" id="PF00213">
    <property type="entry name" value="OSCP"/>
    <property type="match status" value="1"/>
</dbReference>
<comment type="similarity">
    <text evidence="7">Belongs to the ATPase delta chain family.</text>
</comment>
<evidence type="ECO:0000256" key="1">
    <source>
        <dbReference type="ARBA" id="ARBA00004370"/>
    </source>
</evidence>
<dbReference type="PANTHER" id="PTHR11910">
    <property type="entry name" value="ATP SYNTHASE DELTA CHAIN"/>
    <property type="match status" value="1"/>
</dbReference>
<keyword evidence="7" id="KW-0139">CF(1)</keyword>
<sequence>MSFNDSEKDRAKVVRFVAALISCYDKKTDFLRLLDESSSLLSFFRSYAEFGTFLSSPLFPQEQKEKFLKELIRLFAFKQSYLSSTLLLLVQFHLIKYLSTFLESLIFKLEIQLNQKSVKVFSTQKLTKTKQNKLEKGLKQKFGKEISIEYLISSEMIAGIKVEYDDTILECSLSKKLADIKEKLSALA</sequence>
<protein>
    <recommendedName>
        <fullName evidence="7">ATP synthase subunit delta</fullName>
    </recommendedName>
    <alternativeName>
        <fullName evidence="7">ATP synthase F(1) sector subunit delta</fullName>
    </alternativeName>
    <alternativeName>
        <fullName evidence="7">F-type ATPase subunit delta</fullName>
        <shortName evidence="7">F-ATPase subunit delta</shortName>
    </alternativeName>
</protein>
<evidence type="ECO:0000313" key="9">
    <source>
        <dbReference type="Proteomes" id="UP000249762"/>
    </source>
</evidence>
<dbReference type="Proteomes" id="UP000249762">
    <property type="component" value="Unassembled WGS sequence"/>
</dbReference>
<reference evidence="9" key="1">
    <citation type="submission" date="2018-06" db="EMBL/GenBank/DDBJ databases">
        <authorList>
            <person name="Martinez Ocampo F."/>
            <person name="Quiroz Castaneda R.E."/>
            <person name="Rojas Lopez X."/>
        </authorList>
    </citation>
    <scope>NUCLEOTIDE SEQUENCE [LARGE SCALE GENOMIC DNA]</scope>
    <source>
        <strain evidence="9">INIFAP02</strain>
    </source>
</reference>
<dbReference type="EMBL" id="QKVO01000004">
    <property type="protein sequence ID" value="RAO95077.1"/>
    <property type="molecule type" value="Genomic_DNA"/>
</dbReference>
<keyword evidence="3 7" id="KW-0375">Hydrogen ion transport</keyword>
<accession>A0A328PRZ3</accession>
<evidence type="ECO:0000256" key="4">
    <source>
        <dbReference type="ARBA" id="ARBA00023065"/>
    </source>
</evidence>
<dbReference type="HAMAP" id="MF_01416">
    <property type="entry name" value="ATP_synth_delta_bact"/>
    <property type="match status" value="1"/>
</dbReference>
<dbReference type="OrthoDB" id="398279at2"/>
<comment type="function">
    <text evidence="7">F(1)F(0) ATP synthase produces ATP from ADP in the presence of a proton or sodium gradient. F-type ATPases consist of two structural domains, F(1) containing the extramembraneous catalytic core and F(0) containing the membrane proton channel, linked together by a central stalk and a peripheral stalk. During catalysis, ATP synthesis in the catalytic domain of F(1) is coupled via a rotary mechanism of the central stalk subunits to proton translocation.</text>
</comment>
<keyword evidence="9" id="KW-1185">Reference proteome</keyword>
<dbReference type="GO" id="GO:0046933">
    <property type="term" value="F:proton-transporting ATP synthase activity, rotational mechanism"/>
    <property type="evidence" value="ECO:0007669"/>
    <property type="project" value="UniProtKB-UniRule"/>
</dbReference>
<dbReference type="InterPro" id="IPR000711">
    <property type="entry name" value="ATPase_OSCP/dsu"/>
</dbReference>
<evidence type="ECO:0000256" key="6">
    <source>
        <dbReference type="ARBA" id="ARBA00023310"/>
    </source>
</evidence>
<comment type="subcellular location">
    <subcellularLocation>
        <location evidence="7">Cell membrane</location>
        <topology evidence="7">Peripheral membrane protein</topology>
    </subcellularLocation>
    <subcellularLocation>
        <location evidence="1">Membrane</location>
    </subcellularLocation>
</comment>
<evidence type="ECO:0000256" key="3">
    <source>
        <dbReference type="ARBA" id="ARBA00022781"/>
    </source>
</evidence>
<keyword evidence="6 7" id="KW-0066">ATP synthesis</keyword>
<evidence type="ECO:0000313" key="8">
    <source>
        <dbReference type="EMBL" id="RAO95077.1"/>
    </source>
</evidence>
<gene>
    <name evidence="7 8" type="primary">atpH</name>
    <name evidence="8" type="ORF">DNK47_01560</name>
</gene>
<dbReference type="GO" id="GO:0005886">
    <property type="term" value="C:plasma membrane"/>
    <property type="evidence" value="ECO:0007669"/>
    <property type="project" value="UniProtKB-SubCell"/>
</dbReference>